<evidence type="ECO:0000313" key="3">
    <source>
        <dbReference type="Proteomes" id="UP000217780"/>
    </source>
</evidence>
<organism evidence="2 3">
    <name type="scientific">Vandammella animalimorsus</name>
    <dbReference type="NCBI Taxonomy" id="2029117"/>
    <lineage>
        <taxon>Bacteria</taxon>
        <taxon>Pseudomonadati</taxon>
        <taxon>Pseudomonadota</taxon>
        <taxon>Betaproteobacteria</taxon>
        <taxon>Burkholderiales</taxon>
        <taxon>Comamonadaceae</taxon>
        <taxon>Vandammella</taxon>
    </lineage>
</organism>
<dbReference type="GeneID" id="93874836"/>
<proteinExistence type="predicted"/>
<dbReference type="InterPro" id="IPR025319">
    <property type="entry name" value="DUF4224"/>
</dbReference>
<evidence type="ECO:0000259" key="1">
    <source>
        <dbReference type="Pfam" id="PF13986"/>
    </source>
</evidence>
<protein>
    <recommendedName>
        <fullName evidence="1">DUF4224 domain-containing protein</fullName>
    </recommendedName>
</protein>
<dbReference type="Pfam" id="PF13986">
    <property type="entry name" value="DUF4224"/>
    <property type="match status" value="1"/>
</dbReference>
<dbReference type="EMBL" id="NTBI01000007">
    <property type="protein sequence ID" value="PAX16519.1"/>
    <property type="molecule type" value="Genomic_DNA"/>
</dbReference>
<gene>
    <name evidence="2" type="ORF">CLI92_09320</name>
</gene>
<dbReference type="Proteomes" id="UP000217780">
    <property type="component" value="Unassembled WGS sequence"/>
</dbReference>
<name>A0A2A2T4T0_9BURK</name>
<feature type="domain" description="DUF4224" evidence="1">
    <location>
        <begin position="4"/>
        <end position="46"/>
    </location>
</feature>
<comment type="caution">
    <text evidence="2">The sequence shown here is derived from an EMBL/GenBank/DDBJ whole genome shotgun (WGS) entry which is preliminary data.</text>
</comment>
<dbReference type="RefSeq" id="WP_095543677.1">
    <property type="nucleotide sequence ID" value="NZ_NSJC01000044.1"/>
</dbReference>
<evidence type="ECO:0000313" key="2">
    <source>
        <dbReference type="EMBL" id="PAX16519.1"/>
    </source>
</evidence>
<reference evidence="2 3" key="1">
    <citation type="submission" date="2017-08" db="EMBL/GenBank/DDBJ databases">
        <title>WGS of Clinical strains of the CDC Group NO-1 linked to zoonotic infections in humans.</title>
        <authorList>
            <person name="Bernier A.-M."/>
            <person name="Bernard K."/>
        </authorList>
    </citation>
    <scope>NUCLEOTIDE SEQUENCE [LARGE SCALE GENOMIC DNA]</scope>
    <source>
        <strain evidence="2 3">NML91-0035</strain>
    </source>
</reference>
<sequence>MTEFLTSTELTQLTGYQQANSRAKWLKQHGIPYQRNARGLIVSRIHARQWLEGKQQTQFGGINLAAIA</sequence>
<dbReference type="AlphaFoldDB" id="A0A2A2T4T0"/>
<accession>A0A2A2T4T0</accession>